<protein>
    <recommendedName>
        <fullName evidence="3">Carboxypeptidase-like regulatory domain-containing protein</fullName>
    </recommendedName>
</protein>
<evidence type="ECO:0008006" key="3">
    <source>
        <dbReference type="Google" id="ProtNLM"/>
    </source>
</evidence>
<name>A0A918IP19_9FLAO</name>
<evidence type="ECO:0000313" key="2">
    <source>
        <dbReference type="Proteomes" id="UP000634668"/>
    </source>
</evidence>
<dbReference type="InterPro" id="IPR008969">
    <property type="entry name" value="CarboxyPept-like_regulatory"/>
</dbReference>
<comment type="caution">
    <text evidence="1">The sequence shown here is derived from an EMBL/GenBank/DDBJ whole genome shotgun (WGS) entry which is preliminary data.</text>
</comment>
<accession>A0A918IP19</accession>
<dbReference type="EMBL" id="BMWP01000002">
    <property type="protein sequence ID" value="GGW23943.1"/>
    <property type="molecule type" value="Genomic_DNA"/>
</dbReference>
<proteinExistence type="predicted"/>
<dbReference type="Proteomes" id="UP000634668">
    <property type="component" value="Unassembled WGS sequence"/>
</dbReference>
<dbReference type="Gene3D" id="2.60.40.1120">
    <property type="entry name" value="Carboxypeptidase-like, regulatory domain"/>
    <property type="match status" value="1"/>
</dbReference>
<sequence length="127" mass="13520">MIKRTLLFFKLRRKIFSYGPGLLLLVLGLIFPGSLLAANNEYVVSSNSIQNPITGVVLDDEGMPIPGANVLEKGTTNGTVTDFDGNYSINAASDAVLVISYIGFKSVEVPVNGQNSIDVSLSTGVLR</sequence>
<keyword evidence="2" id="KW-1185">Reference proteome</keyword>
<organism evidence="1 2">
    <name type="scientific">Arenibacter certesii</name>
    <dbReference type="NCBI Taxonomy" id="228955"/>
    <lineage>
        <taxon>Bacteria</taxon>
        <taxon>Pseudomonadati</taxon>
        <taxon>Bacteroidota</taxon>
        <taxon>Flavobacteriia</taxon>
        <taxon>Flavobacteriales</taxon>
        <taxon>Flavobacteriaceae</taxon>
        <taxon>Arenibacter</taxon>
    </lineage>
</organism>
<dbReference type="Pfam" id="PF13715">
    <property type="entry name" value="CarbopepD_reg_2"/>
    <property type="match status" value="1"/>
</dbReference>
<gene>
    <name evidence="1" type="ORF">GCM10007383_05510</name>
</gene>
<dbReference type="FunFam" id="2.60.40.1120:FF:000003">
    <property type="entry name" value="Outer membrane protein Omp121"/>
    <property type="match status" value="1"/>
</dbReference>
<dbReference type="AlphaFoldDB" id="A0A918IP19"/>
<reference evidence="1" key="1">
    <citation type="journal article" date="2014" name="Int. J. Syst. Evol. Microbiol.">
        <title>Complete genome sequence of Corynebacterium casei LMG S-19264T (=DSM 44701T), isolated from a smear-ripened cheese.</title>
        <authorList>
            <consortium name="US DOE Joint Genome Institute (JGI-PGF)"/>
            <person name="Walter F."/>
            <person name="Albersmeier A."/>
            <person name="Kalinowski J."/>
            <person name="Ruckert C."/>
        </authorList>
    </citation>
    <scope>NUCLEOTIDE SEQUENCE</scope>
    <source>
        <strain evidence="1">KCTC 12113</strain>
    </source>
</reference>
<evidence type="ECO:0000313" key="1">
    <source>
        <dbReference type="EMBL" id="GGW23943.1"/>
    </source>
</evidence>
<dbReference type="RefSeq" id="WP_229797137.1">
    <property type="nucleotide sequence ID" value="NZ_BMWP01000002.1"/>
</dbReference>
<dbReference type="SUPFAM" id="SSF49464">
    <property type="entry name" value="Carboxypeptidase regulatory domain-like"/>
    <property type="match status" value="1"/>
</dbReference>
<reference evidence="1" key="2">
    <citation type="submission" date="2020-09" db="EMBL/GenBank/DDBJ databases">
        <authorList>
            <person name="Sun Q."/>
            <person name="Kim S."/>
        </authorList>
    </citation>
    <scope>NUCLEOTIDE SEQUENCE</scope>
    <source>
        <strain evidence="1">KCTC 12113</strain>
    </source>
</reference>